<evidence type="ECO:0000256" key="2">
    <source>
        <dbReference type="ARBA" id="ARBA00022801"/>
    </source>
</evidence>
<name>A0AAE9SNQ9_9BRAD</name>
<keyword evidence="2" id="KW-0378">Hydrolase</keyword>
<proteinExistence type="predicted"/>
<reference evidence="5" key="1">
    <citation type="submission" date="2018-04" db="EMBL/GenBank/DDBJ databases">
        <title>Genomes of Endosymbiotic and Endophytic Bradyrhizobium Publication status.</title>
        <authorList>
            <person name="Guha S."/>
            <person name="Jorrin B."/>
            <person name="Sarkar M."/>
            <person name="Poole P.S."/>
            <person name="DasGupta M."/>
        </authorList>
    </citation>
    <scope>NUCLEOTIDE SEQUENCE</scope>
    <source>
        <strain evidence="5">WBOS16</strain>
    </source>
</reference>
<sequence length="492" mass="55558">MTLRRTSKMSRYSEFDAHSDFDWDEPLWPREVGYDPSKHASNNAHRFLCAREEHAPLICSDGDLYTLEPNNVWRLIADSEVAAEIRKTDTEIRLDISKLEAMVREMKIARGVSARPFEWIKARGDAPSPNDLILSNSGILNVATGELIDLTPDYFATGVPDWSFEPDADCPLWESKLSEWLDPSFHLTLQEWFGLNLVPDTSFEKIAAMIGASRGGKGTIKGILEQLVGRHHRASIMLNDLGGDFGLQAMIDKRLMIIPDASDTELSKRSMALERMKSISGNDAVSVNRKNKPILSLRIPAKITLLANKHPKFIDESGALAIRELMFVFDRSFAGKEDLTLKTRLTDELPGIANWAIEGLKRLRRNGKFTIGERGRVAQEQLTDSQSPALRFTKECLTATGDEGDVLPVALAFDAYREWADRESLGMRERRNRSDFKDDMLAALRARGVRYASNQVRWRDPHLSKPGKGERVKARFVGLKLKREFHPELQSP</sequence>
<dbReference type="EMBL" id="CP028989">
    <property type="protein sequence ID" value="UUO64815.1"/>
    <property type="molecule type" value="Genomic_DNA"/>
</dbReference>
<keyword evidence="3" id="KW-0067">ATP-binding</keyword>
<feature type="domain" description="SF3 helicase" evidence="4">
    <location>
        <begin position="184"/>
        <end position="342"/>
    </location>
</feature>
<dbReference type="Pfam" id="PF08706">
    <property type="entry name" value="D5_N"/>
    <property type="match status" value="1"/>
</dbReference>
<evidence type="ECO:0000313" key="6">
    <source>
        <dbReference type="Proteomes" id="UP001058872"/>
    </source>
</evidence>
<dbReference type="Gene3D" id="3.40.50.300">
    <property type="entry name" value="P-loop containing nucleotide triphosphate hydrolases"/>
    <property type="match status" value="1"/>
</dbReference>
<keyword evidence="1" id="KW-0547">Nucleotide-binding</keyword>
<dbReference type="GO" id="GO:0005524">
    <property type="term" value="F:ATP binding"/>
    <property type="evidence" value="ECO:0007669"/>
    <property type="project" value="UniProtKB-KW"/>
</dbReference>
<dbReference type="GO" id="GO:0016787">
    <property type="term" value="F:hydrolase activity"/>
    <property type="evidence" value="ECO:0007669"/>
    <property type="project" value="UniProtKB-KW"/>
</dbReference>
<dbReference type="AlphaFoldDB" id="A0AAE9SNQ9"/>
<dbReference type="Pfam" id="PF19263">
    <property type="entry name" value="DUF5906"/>
    <property type="match status" value="1"/>
</dbReference>
<dbReference type="NCBIfam" id="TIGR01613">
    <property type="entry name" value="primase_Cterm"/>
    <property type="match status" value="1"/>
</dbReference>
<organism evidence="5 6">
    <name type="scientific">Bradyrhizobium betae</name>
    <dbReference type="NCBI Taxonomy" id="244734"/>
    <lineage>
        <taxon>Bacteria</taxon>
        <taxon>Pseudomonadati</taxon>
        <taxon>Pseudomonadota</taxon>
        <taxon>Alphaproteobacteria</taxon>
        <taxon>Hyphomicrobiales</taxon>
        <taxon>Nitrobacteraceae</taxon>
        <taxon>Bradyrhizobium</taxon>
    </lineage>
</organism>
<evidence type="ECO:0000259" key="4">
    <source>
        <dbReference type="PROSITE" id="PS51206"/>
    </source>
</evidence>
<evidence type="ECO:0000256" key="3">
    <source>
        <dbReference type="ARBA" id="ARBA00022840"/>
    </source>
</evidence>
<protein>
    <recommendedName>
        <fullName evidence="4">SF3 helicase domain-containing protein</fullName>
    </recommendedName>
</protein>
<gene>
    <name evidence="5" type="ORF">DCM83_06040</name>
</gene>
<dbReference type="InterPro" id="IPR051620">
    <property type="entry name" value="ORF904-like_C"/>
</dbReference>
<dbReference type="PROSITE" id="PS51206">
    <property type="entry name" value="SF3_HELICASE_1"/>
    <property type="match status" value="1"/>
</dbReference>
<dbReference type="InterPro" id="IPR014015">
    <property type="entry name" value="Helicase_SF3_DNA-vir"/>
</dbReference>
<dbReference type="InterPro" id="IPR027417">
    <property type="entry name" value="P-loop_NTPase"/>
</dbReference>
<dbReference type="PANTHER" id="PTHR35372:SF2">
    <property type="entry name" value="SF3 HELICASE DOMAIN-CONTAINING PROTEIN"/>
    <property type="match status" value="1"/>
</dbReference>
<dbReference type="InterPro" id="IPR014818">
    <property type="entry name" value="Phage/plasmid_primase_P4_C"/>
</dbReference>
<evidence type="ECO:0000313" key="5">
    <source>
        <dbReference type="EMBL" id="UUO64815.1"/>
    </source>
</evidence>
<dbReference type="PANTHER" id="PTHR35372">
    <property type="entry name" value="ATP BINDING PROTEIN-RELATED"/>
    <property type="match status" value="1"/>
</dbReference>
<dbReference type="InterPro" id="IPR045455">
    <property type="entry name" value="NrS-1_pol-like_helicase"/>
</dbReference>
<dbReference type="InterPro" id="IPR006500">
    <property type="entry name" value="Helicase_put_C_phage/plasmid"/>
</dbReference>
<dbReference type="SUPFAM" id="SSF52540">
    <property type="entry name" value="P-loop containing nucleoside triphosphate hydrolases"/>
    <property type="match status" value="1"/>
</dbReference>
<evidence type="ECO:0000256" key="1">
    <source>
        <dbReference type="ARBA" id="ARBA00022741"/>
    </source>
</evidence>
<dbReference type="Proteomes" id="UP001058872">
    <property type="component" value="Chromosome"/>
</dbReference>
<accession>A0AAE9SNQ9</accession>